<name>A0A6A9UTV5_9ACTN</name>
<dbReference type="SUPFAM" id="SSF56601">
    <property type="entry name" value="beta-lactamase/transpeptidase-like"/>
    <property type="match status" value="1"/>
</dbReference>
<dbReference type="Pfam" id="PF24491">
    <property type="entry name" value="DUF7586"/>
    <property type="match status" value="1"/>
</dbReference>
<evidence type="ECO:0000313" key="5">
    <source>
        <dbReference type="Proteomes" id="UP000435304"/>
    </source>
</evidence>
<keyword evidence="4" id="KW-0378">Hydrolase</keyword>
<dbReference type="AlphaFoldDB" id="A0A6A9UTV5"/>
<feature type="region of interest" description="Disordered" evidence="1">
    <location>
        <begin position="1"/>
        <end position="21"/>
    </location>
</feature>
<sequence>MDLEQNLQTLVSQAQREQRAPSVTAALVADGKVVASASAGSRDGRRGSPPADADTQYRIGSISKTFTAALVMRLRDEGVLAVEDPLERHVPGTPIGSVTLGQLLSHTSGLRAETEPPWWERSAGYPFDELVPQLRLVHPPGSRHHYSNVGFGVLAEVVARHRGVSWDESVRTELLEPLGMTRTSARPEAPHAEGRARHPHADLLMPEPEHHHGSMAAAGQLWSTVADLATWSEFLRSGHPDVLSADTLAEMRRPIGLHDLPGQPWGSAHGLGLEVANVAGRRRIGHGGSMPGFLAALRVDVESGRGVLVMTNTTAGLSATLLPSLWELVEEHLPVPVEPWYADPAQTELLELAGPWYWGPAPYHLSTLADGWIDLSPVGLGRGSRFRPTGSDRWVGTSGYYDGETLAVVRRDGVPHHLDLASFRFTRTPYDPDADLPGGVTGEWG</sequence>
<dbReference type="InterPro" id="IPR056008">
    <property type="entry name" value="DUF7586"/>
</dbReference>
<evidence type="ECO:0000259" key="2">
    <source>
        <dbReference type="Pfam" id="PF00144"/>
    </source>
</evidence>
<dbReference type="EMBL" id="WPCU01000004">
    <property type="protein sequence ID" value="MVA75014.1"/>
    <property type="molecule type" value="Genomic_DNA"/>
</dbReference>
<dbReference type="InterPro" id="IPR001466">
    <property type="entry name" value="Beta-lactam-related"/>
</dbReference>
<evidence type="ECO:0000313" key="4">
    <source>
        <dbReference type="EMBL" id="MVA75014.1"/>
    </source>
</evidence>
<reference evidence="4 5" key="1">
    <citation type="submission" date="2019-12" db="EMBL/GenBank/DDBJ databases">
        <title>Auraticoccus cholistani sp. nov., an actinomycete isolated from soil of Cholistan desert.</title>
        <authorList>
            <person name="Cheema M.T."/>
        </authorList>
    </citation>
    <scope>NUCLEOTIDE SEQUENCE [LARGE SCALE GENOMIC DNA]</scope>
    <source>
        <strain evidence="4 5">F435</strain>
    </source>
</reference>
<feature type="domain" description="Beta-lactamase-related" evidence="2">
    <location>
        <begin position="8"/>
        <end position="316"/>
    </location>
</feature>
<dbReference type="Pfam" id="PF00144">
    <property type="entry name" value="Beta-lactamase"/>
    <property type="match status" value="1"/>
</dbReference>
<accession>A0A6A9UTV5</accession>
<organism evidence="4 5">
    <name type="scientific">Auraticoccus cholistanensis</name>
    <dbReference type="NCBI Taxonomy" id="2656650"/>
    <lineage>
        <taxon>Bacteria</taxon>
        <taxon>Bacillati</taxon>
        <taxon>Actinomycetota</taxon>
        <taxon>Actinomycetes</taxon>
        <taxon>Propionibacteriales</taxon>
        <taxon>Propionibacteriaceae</taxon>
        <taxon>Auraticoccus</taxon>
    </lineage>
</organism>
<feature type="compositionally biased region" description="Polar residues" evidence="1">
    <location>
        <begin position="1"/>
        <end position="15"/>
    </location>
</feature>
<feature type="domain" description="DUF7586" evidence="3">
    <location>
        <begin position="346"/>
        <end position="427"/>
    </location>
</feature>
<gene>
    <name evidence="4" type="ORF">GC722_03070</name>
</gene>
<dbReference type="PANTHER" id="PTHR46825:SF7">
    <property type="entry name" value="D-ALANYL-D-ALANINE CARBOXYPEPTIDASE"/>
    <property type="match status" value="1"/>
</dbReference>
<protein>
    <submittedName>
        <fullName evidence="4">Serine hydrolase</fullName>
    </submittedName>
</protein>
<evidence type="ECO:0000256" key="1">
    <source>
        <dbReference type="SAM" id="MobiDB-lite"/>
    </source>
</evidence>
<dbReference type="Gene3D" id="3.40.710.10">
    <property type="entry name" value="DD-peptidase/beta-lactamase superfamily"/>
    <property type="match status" value="1"/>
</dbReference>
<dbReference type="RefSeq" id="WP_156607898.1">
    <property type="nucleotide sequence ID" value="NZ_WPCU01000004.1"/>
</dbReference>
<evidence type="ECO:0000259" key="3">
    <source>
        <dbReference type="Pfam" id="PF24491"/>
    </source>
</evidence>
<proteinExistence type="predicted"/>
<dbReference type="PANTHER" id="PTHR46825">
    <property type="entry name" value="D-ALANYL-D-ALANINE-CARBOXYPEPTIDASE/ENDOPEPTIDASE AMPH"/>
    <property type="match status" value="1"/>
</dbReference>
<comment type="caution">
    <text evidence="4">The sequence shown here is derived from an EMBL/GenBank/DDBJ whole genome shotgun (WGS) entry which is preliminary data.</text>
</comment>
<dbReference type="InterPro" id="IPR050491">
    <property type="entry name" value="AmpC-like"/>
</dbReference>
<dbReference type="GO" id="GO:0016787">
    <property type="term" value="F:hydrolase activity"/>
    <property type="evidence" value="ECO:0007669"/>
    <property type="project" value="UniProtKB-KW"/>
</dbReference>
<dbReference type="Proteomes" id="UP000435304">
    <property type="component" value="Unassembled WGS sequence"/>
</dbReference>
<keyword evidence="5" id="KW-1185">Reference proteome</keyword>
<dbReference type="InterPro" id="IPR012338">
    <property type="entry name" value="Beta-lactam/transpept-like"/>
</dbReference>